<evidence type="ECO:0000313" key="1">
    <source>
        <dbReference type="EMBL" id="SMH70763.1"/>
    </source>
</evidence>
<evidence type="ECO:0000313" key="2">
    <source>
        <dbReference type="Proteomes" id="UP000230607"/>
    </source>
</evidence>
<reference evidence="2" key="1">
    <citation type="submission" date="2017-03" db="EMBL/GenBank/DDBJ databases">
        <authorList>
            <person name="Herbold C."/>
        </authorList>
    </citation>
    <scope>NUCLEOTIDE SEQUENCE [LARGE SCALE GENOMIC DNA]</scope>
</reference>
<organism evidence="1 2">
    <name type="scientific">Candidatus Nitrosotalea okcheonensis</name>
    <dbReference type="NCBI Taxonomy" id="1903276"/>
    <lineage>
        <taxon>Archaea</taxon>
        <taxon>Nitrososphaerota</taxon>
        <taxon>Nitrososphaeria</taxon>
        <taxon>Nitrosotaleales</taxon>
        <taxon>Nitrosotaleaceae</taxon>
        <taxon>Nitrosotalea</taxon>
    </lineage>
</organism>
<sequence length="82" mass="9906">MRSHHKYFEKELRKLPIEKLWEIVEELLSFHYYVPDKIGMNYEQVLELCVILKEIDEMFRNLEQVAILKSELGKTLNHDVSN</sequence>
<name>A0A2H1FDC0_9ARCH</name>
<protein>
    <submittedName>
        <fullName evidence="1">Uncharacterized protein</fullName>
    </submittedName>
</protein>
<accession>A0A2H1FDC0</accession>
<keyword evidence="2" id="KW-1185">Reference proteome</keyword>
<dbReference type="Proteomes" id="UP000230607">
    <property type="component" value="Chromosome 1"/>
</dbReference>
<dbReference type="EMBL" id="LT841358">
    <property type="protein sequence ID" value="SMH70763.1"/>
    <property type="molecule type" value="Genomic_DNA"/>
</dbReference>
<gene>
    <name evidence="1" type="ORF">NCS_10570</name>
</gene>
<dbReference type="AlphaFoldDB" id="A0A2H1FDC0"/>
<proteinExistence type="predicted"/>